<dbReference type="GO" id="GO:0006629">
    <property type="term" value="P:lipid metabolic process"/>
    <property type="evidence" value="ECO:0007669"/>
    <property type="project" value="UniProtKB-KW"/>
</dbReference>
<dbReference type="GO" id="GO:0047184">
    <property type="term" value="F:1-acylglycerophosphocholine O-acyltransferase activity"/>
    <property type="evidence" value="ECO:0007669"/>
    <property type="project" value="TreeGrafter"/>
</dbReference>
<keyword evidence="8 11" id="KW-0012">Acyltransferase</keyword>
<evidence type="ECO:0000256" key="2">
    <source>
        <dbReference type="ARBA" id="ARBA00022692"/>
    </source>
</evidence>
<dbReference type="SMART" id="SM00054">
    <property type="entry name" value="EFh"/>
    <property type="match status" value="3"/>
</dbReference>
<accession>A0A5A9N1R2</accession>
<dbReference type="PANTHER" id="PTHR23063:SF57">
    <property type="entry name" value="LYSOPHOSPHATIDYLCHOLINE ACYLTRANSFERASE 1"/>
    <property type="match status" value="1"/>
</dbReference>
<dbReference type="CDD" id="cd00051">
    <property type="entry name" value="EFh"/>
    <property type="match status" value="2"/>
</dbReference>
<feature type="domain" description="EF-hand" evidence="10">
    <location>
        <begin position="355"/>
        <end position="390"/>
    </location>
</feature>
<keyword evidence="1 11" id="KW-0808">Transferase</keyword>
<evidence type="ECO:0000256" key="1">
    <source>
        <dbReference type="ARBA" id="ARBA00022679"/>
    </source>
</evidence>
<dbReference type="GO" id="GO:0005783">
    <property type="term" value="C:endoplasmic reticulum"/>
    <property type="evidence" value="ECO:0007669"/>
    <property type="project" value="TreeGrafter"/>
</dbReference>
<dbReference type="Pfam" id="PF13833">
    <property type="entry name" value="EF-hand_8"/>
    <property type="match status" value="2"/>
</dbReference>
<dbReference type="PRINTS" id="PR00450">
    <property type="entry name" value="RECOVERIN"/>
</dbReference>
<feature type="transmembrane region" description="Helical" evidence="9">
    <location>
        <begin position="47"/>
        <end position="68"/>
    </location>
</feature>
<dbReference type="PROSITE" id="PS00018">
    <property type="entry name" value="EF_HAND_1"/>
    <property type="match status" value="1"/>
</dbReference>
<evidence type="ECO:0000256" key="5">
    <source>
        <dbReference type="ARBA" id="ARBA00022989"/>
    </source>
</evidence>
<dbReference type="SUPFAM" id="SSF47473">
    <property type="entry name" value="EF-hand"/>
    <property type="match status" value="1"/>
</dbReference>
<organism evidence="11 12">
    <name type="scientific">Triplophysa tibetana</name>
    <dbReference type="NCBI Taxonomy" id="1572043"/>
    <lineage>
        <taxon>Eukaryota</taxon>
        <taxon>Metazoa</taxon>
        <taxon>Chordata</taxon>
        <taxon>Craniata</taxon>
        <taxon>Vertebrata</taxon>
        <taxon>Euteleostomi</taxon>
        <taxon>Actinopterygii</taxon>
        <taxon>Neopterygii</taxon>
        <taxon>Teleostei</taxon>
        <taxon>Ostariophysi</taxon>
        <taxon>Cypriniformes</taxon>
        <taxon>Nemacheilidae</taxon>
        <taxon>Triplophysa</taxon>
    </lineage>
</organism>
<dbReference type="PANTHER" id="PTHR23063">
    <property type="entry name" value="PHOSPHOLIPID ACYLTRANSFERASE"/>
    <property type="match status" value="1"/>
</dbReference>
<protein>
    <submittedName>
        <fullName evidence="11">Lysophosphatidylcholine acyltransferase 1</fullName>
    </submittedName>
</protein>
<keyword evidence="7 9" id="KW-0472">Membrane</keyword>
<keyword evidence="4" id="KW-0106">Calcium</keyword>
<dbReference type="PROSITE" id="PS50222">
    <property type="entry name" value="EF_HAND_2"/>
    <property type="match status" value="2"/>
</dbReference>
<evidence type="ECO:0000256" key="9">
    <source>
        <dbReference type="SAM" id="Phobius"/>
    </source>
</evidence>
<comment type="caution">
    <text evidence="11">The sequence shown here is derived from an EMBL/GenBank/DDBJ whole genome shotgun (WGS) entry which is preliminary data.</text>
</comment>
<name>A0A5A9N1R2_9TELE</name>
<evidence type="ECO:0000256" key="7">
    <source>
        <dbReference type="ARBA" id="ARBA00023136"/>
    </source>
</evidence>
<keyword evidence="2 9" id="KW-0812">Transmembrane</keyword>
<dbReference type="Gene3D" id="1.10.238.10">
    <property type="entry name" value="EF-hand"/>
    <property type="match status" value="1"/>
</dbReference>
<keyword evidence="6" id="KW-0443">Lipid metabolism</keyword>
<dbReference type="InterPro" id="IPR011992">
    <property type="entry name" value="EF-hand-dom_pair"/>
</dbReference>
<dbReference type="Proteomes" id="UP000324632">
    <property type="component" value="Chromosome 24"/>
</dbReference>
<keyword evidence="12" id="KW-1185">Reference proteome</keyword>
<dbReference type="GO" id="GO:0005509">
    <property type="term" value="F:calcium ion binding"/>
    <property type="evidence" value="ECO:0007669"/>
    <property type="project" value="InterPro"/>
</dbReference>
<feature type="domain" description="EF-hand" evidence="10">
    <location>
        <begin position="283"/>
        <end position="318"/>
    </location>
</feature>
<gene>
    <name evidence="11" type="ORF">E1301_Tti013341</name>
</gene>
<evidence type="ECO:0000256" key="4">
    <source>
        <dbReference type="ARBA" id="ARBA00022837"/>
    </source>
</evidence>
<dbReference type="InterPro" id="IPR018247">
    <property type="entry name" value="EF_Hand_1_Ca_BS"/>
</dbReference>
<sequence>MRLIQSPHADGEEKHELAPPFRNPFVHDLRFTTFQKLQIGLMTLTLFPIRLFVAAFMMLLAWPFAFIATIGRSESAVEPQCLWRKVVDLVLRTIMRVMWFAGGFHWISIKGRQALPAEAPILTLAPHSSYFDAIPVTMTMASIVMKAESKDIPVWGSAFIPAVPVQPVVIRYPNQLYLPIYTPSKEEKKNPALFAHNVRRLMAKALQVPVTDYSFEDCQLAMAEGQIRLPVDTCLLEFAKLVRRLGFKREKSAKLLQEYGLRAYKLQGERLSLEDFTQFLDLPVSDVLRDIFALFDEDEDGSIDIREFVIAFSVVCRPAKTMETIQLAFKMFEAEEDGAITENELICILRTALGVGDLKVGRLFRAIDEEDSGKITFESFRNFAEEYPDFAEDYLYSDNAGFGGGFSSHASTPVANGFCADFTPSDHHAPQKKLD</sequence>
<evidence type="ECO:0000313" key="11">
    <source>
        <dbReference type="EMBL" id="KAA0702896.1"/>
    </source>
</evidence>
<evidence type="ECO:0000256" key="8">
    <source>
        <dbReference type="ARBA" id="ARBA00023315"/>
    </source>
</evidence>
<reference evidence="11 12" key="1">
    <citation type="journal article" date="2019" name="Mol. Ecol. Resour.">
        <title>Chromosome-level genome assembly of Triplophysa tibetana, a fish adapted to the harsh high-altitude environment of the Tibetan Plateau.</title>
        <authorList>
            <person name="Yang X."/>
            <person name="Liu H."/>
            <person name="Ma Z."/>
            <person name="Zou Y."/>
            <person name="Zou M."/>
            <person name="Mao Y."/>
            <person name="Li X."/>
            <person name="Wang H."/>
            <person name="Chen T."/>
            <person name="Wang W."/>
            <person name="Yang R."/>
        </authorList>
    </citation>
    <scope>NUCLEOTIDE SEQUENCE [LARGE SCALE GENOMIC DNA]</scope>
    <source>
        <strain evidence="11">TTIB1903HZAU</strain>
        <tissue evidence="11">Muscle</tissue>
    </source>
</reference>
<evidence type="ECO:0000256" key="6">
    <source>
        <dbReference type="ARBA" id="ARBA00023098"/>
    </source>
</evidence>
<dbReference type="EMBL" id="SOYY01000024">
    <property type="protein sequence ID" value="KAA0702896.1"/>
    <property type="molecule type" value="Genomic_DNA"/>
</dbReference>
<keyword evidence="5 9" id="KW-1133">Transmembrane helix</keyword>
<proteinExistence type="predicted"/>
<evidence type="ECO:0000256" key="3">
    <source>
        <dbReference type="ARBA" id="ARBA00022723"/>
    </source>
</evidence>
<evidence type="ECO:0000313" key="12">
    <source>
        <dbReference type="Proteomes" id="UP000324632"/>
    </source>
</evidence>
<dbReference type="GO" id="GO:0042171">
    <property type="term" value="F:lysophosphatidic acid acyltransferase activity"/>
    <property type="evidence" value="ECO:0007669"/>
    <property type="project" value="TreeGrafter"/>
</dbReference>
<dbReference type="InterPro" id="IPR002048">
    <property type="entry name" value="EF_hand_dom"/>
</dbReference>
<evidence type="ECO:0000259" key="10">
    <source>
        <dbReference type="PROSITE" id="PS50222"/>
    </source>
</evidence>
<dbReference type="AlphaFoldDB" id="A0A5A9N1R2"/>
<keyword evidence="3" id="KW-0479">Metal-binding</keyword>